<dbReference type="Proteomes" id="UP000736335">
    <property type="component" value="Unassembled WGS sequence"/>
</dbReference>
<evidence type="ECO:0000256" key="2">
    <source>
        <dbReference type="SAM" id="Phobius"/>
    </source>
</evidence>
<evidence type="ECO:0000313" key="4">
    <source>
        <dbReference type="Proteomes" id="UP000736335"/>
    </source>
</evidence>
<keyword evidence="4" id="KW-1185">Reference proteome</keyword>
<keyword evidence="2" id="KW-0812">Transmembrane</keyword>
<evidence type="ECO:0000313" key="3">
    <source>
        <dbReference type="EMBL" id="KAF9785817.1"/>
    </source>
</evidence>
<keyword evidence="2" id="KW-1133">Transmembrane helix</keyword>
<name>A0A9P6HFL7_9AGAM</name>
<feature type="transmembrane region" description="Helical" evidence="2">
    <location>
        <begin position="14"/>
        <end position="41"/>
    </location>
</feature>
<dbReference type="EMBL" id="WIUZ02000006">
    <property type="protein sequence ID" value="KAF9785817.1"/>
    <property type="molecule type" value="Genomic_DNA"/>
</dbReference>
<proteinExistence type="predicted"/>
<reference evidence="3" key="1">
    <citation type="journal article" date="2020" name="Nat. Commun.">
        <title>Large-scale genome sequencing of mycorrhizal fungi provides insights into the early evolution of symbiotic traits.</title>
        <authorList>
            <person name="Miyauchi S."/>
            <person name="Kiss E."/>
            <person name="Kuo A."/>
            <person name="Drula E."/>
            <person name="Kohler A."/>
            <person name="Sanchez-Garcia M."/>
            <person name="Morin E."/>
            <person name="Andreopoulos B."/>
            <person name="Barry K.W."/>
            <person name="Bonito G."/>
            <person name="Buee M."/>
            <person name="Carver A."/>
            <person name="Chen C."/>
            <person name="Cichocki N."/>
            <person name="Clum A."/>
            <person name="Culley D."/>
            <person name="Crous P.W."/>
            <person name="Fauchery L."/>
            <person name="Girlanda M."/>
            <person name="Hayes R.D."/>
            <person name="Keri Z."/>
            <person name="LaButti K."/>
            <person name="Lipzen A."/>
            <person name="Lombard V."/>
            <person name="Magnuson J."/>
            <person name="Maillard F."/>
            <person name="Murat C."/>
            <person name="Nolan M."/>
            <person name="Ohm R.A."/>
            <person name="Pangilinan J."/>
            <person name="Pereira M.F."/>
            <person name="Perotto S."/>
            <person name="Peter M."/>
            <person name="Pfister S."/>
            <person name="Riley R."/>
            <person name="Sitrit Y."/>
            <person name="Stielow J.B."/>
            <person name="Szollosi G."/>
            <person name="Zifcakova L."/>
            <person name="Stursova M."/>
            <person name="Spatafora J.W."/>
            <person name="Tedersoo L."/>
            <person name="Vaario L.M."/>
            <person name="Yamada A."/>
            <person name="Yan M."/>
            <person name="Wang P."/>
            <person name="Xu J."/>
            <person name="Bruns T."/>
            <person name="Baldrian P."/>
            <person name="Vilgalys R."/>
            <person name="Dunand C."/>
            <person name="Henrissat B."/>
            <person name="Grigoriev I.V."/>
            <person name="Hibbett D."/>
            <person name="Nagy L.G."/>
            <person name="Martin F.M."/>
        </authorList>
    </citation>
    <scope>NUCLEOTIDE SEQUENCE</scope>
    <source>
        <strain evidence="3">UH-Tt-Lm1</strain>
    </source>
</reference>
<accession>A0A9P6HFL7</accession>
<gene>
    <name evidence="3" type="ORF">BJ322DRAFT_1107707</name>
</gene>
<organism evidence="3 4">
    <name type="scientific">Thelephora terrestris</name>
    <dbReference type="NCBI Taxonomy" id="56493"/>
    <lineage>
        <taxon>Eukaryota</taxon>
        <taxon>Fungi</taxon>
        <taxon>Dikarya</taxon>
        <taxon>Basidiomycota</taxon>
        <taxon>Agaricomycotina</taxon>
        <taxon>Agaricomycetes</taxon>
        <taxon>Thelephorales</taxon>
        <taxon>Thelephoraceae</taxon>
        <taxon>Thelephora</taxon>
    </lineage>
</organism>
<evidence type="ECO:0000256" key="1">
    <source>
        <dbReference type="SAM" id="MobiDB-lite"/>
    </source>
</evidence>
<keyword evidence="2" id="KW-0472">Membrane</keyword>
<comment type="caution">
    <text evidence="3">The sequence shown here is derived from an EMBL/GenBank/DDBJ whole genome shotgun (WGS) entry which is preliminary data.</text>
</comment>
<feature type="region of interest" description="Disordered" evidence="1">
    <location>
        <begin position="102"/>
        <end position="128"/>
    </location>
</feature>
<protein>
    <submittedName>
        <fullName evidence="3">Uncharacterized protein</fullName>
    </submittedName>
</protein>
<reference evidence="3" key="2">
    <citation type="submission" date="2020-11" db="EMBL/GenBank/DDBJ databases">
        <authorList>
            <consortium name="DOE Joint Genome Institute"/>
            <person name="Kuo A."/>
            <person name="Miyauchi S."/>
            <person name="Kiss E."/>
            <person name="Drula E."/>
            <person name="Kohler A."/>
            <person name="Sanchez-Garcia M."/>
            <person name="Andreopoulos B."/>
            <person name="Barry K.W."/>
            <person name="Bonito G."/>
            <person name="Buee M."/>
            <person name="Carver A."/>
            <person name="Chen C."/>
            <person name="Cichocki N."/>
            <person name="Clum A."/>
            <person name="Culley D."/>
            <person name="Crous P.W."/>
            <person name="Fauchery L."/>
            <person name="Girlanda M."/>
            <person name="Hayes R."/>
            <person name="Keri Z."/>
            <person name="Labutti K."/>
            <person name="Lipzen A."/>
            <person name="Lombard V."/>
            <person name="Magnuson J."/>
            <person name="Maillard F."/>
            <person name="Morin E."/>
            <person name="Murat C."/>
            <person name="Nolan M."/>
            <person name="Ohm R."/>
            <person name="Pangilinan J."/>
            <person name="Pereira M."/>
            <person name="Perotto S."/>
            <person name="Peter M."/>
            <person name="Riley R."/>
            <person name="Sitrit Y."/>
            <person name="Stielow B."/>
            <person name="Szollosi G."/>
            <person name="Zifcakova L."/>
            <person name="Stursova M."/>
            <person name="Spatafora J.W."/>
            <person name="Tedersoo L."/>
            <person name="Vaario L.-M."/>
            <person name="Yamada A."/>
            <person name="Yan M."/>
            <person name="Wang P."/>
            <person name="Xu J."/>
            <person name="Bruns T."/>
            <person name="Baldrian P."/>
            <person name="Vilgalys R."/>
            <person name="Henrissat B."/>
            <person name="Grigoriev I.V."/>
            <person name="Hibbett D."/>
            <person name="Nagy L.G."/>
            <person name="Martin F.M."/>
        </authorList>
    </citation>
    <scope>NUCLEOTIDE SEQUENCE</scope>
    <source>
        <strain evidence="3">UH-Tt-Lm1</strain>
    </source>
</reference>
<sequence>MATPSTEGGTTFPVVYVVLGGAALLSTVIFPISFIIALRYYRRRSRFLDQRLPHASGVVYGGYIQQVEPKLFDVYVKPGLELHEPRFEYILPMAVRLESKSHAATSASSPAPSVLRTHHSLRSQDKEVDKAEAPVREDVFQTYDVAALVVMPHPHPVDSWGELGEYAIGTTKLVSSVSGDESSLFDH</sequence>
<dbReference type="AlphaFoldDB" id="A0A9P6HFL7"/>
<dbReference type="OrthoDB" id="10577461at2759"/>
<feature type="compositionally biased region" description="Low complexity" evidence="1">
    <location>
        <begin position="102"/>
        <end position="113"/>
    </location>
</feature>